<dbReference type="SUPFAM" id="SSF103473">
    <property type="entry name" value="MFS general substrate transporter"/>
    <property type="match status" value="1"/>
</dbReference>
<evidence type="ECO:0000259" key="2">
    <source>
        <dbReference type="PROSITE" id="PS50850"/>
    </source>
</evidence>
<accession>A0A0F9UF95</accession>
<feature type="domain" description="Major facilitator superfamily (MFS) profile" evidence="2">
    <location>
        <begin position="10"/>
        <end position="420"/>
    </location>
</feature>
<dbReference type="InterPro" id="IPR020846">
    <property type="entry name" value="MFS_dom"/>
</dbReference>
<keyword evidence="1" id="KW-0472">Membrane</keyword>
<dbReference type="InterPro" id="IPR050327">
    <property type="entry name" value="Proton-linked_MCT"/>
</dbReference>
<feature type="transmembrane region" description="Helical" evidence="1">
    <location>
        <begin position="392"/>
        <end position="411"/>
    </location>
</feature>
<dbReference type="Pfam" id="PF07690">
    <property type="entry name" value="MFS_1"/>
    <property type="match status" value="1"/>
</dbReference>
<proteinExistence type="predicted"/>
<feature type="transmembrane region" description="Helical" evidence="1">
    <location>
        <begin position="364"/>
        <end position="386"/>
    </location>
</feature>
<dbReference type="InterPro" id="IPR036259">
    <property type="entry name" value="MFS_trans_sf"/>
</dbReference>
<keyword evidence="1" id="KW-0812">Transmembrane</keyword>
<feature type="transmembrane region" description="Helical" evidence="1">
    <location>
        <begin position="92"/>
        <end position="110"/>
    </location>
</feature>
<dbReference type="PROSITE" id="PS50850">
    <property type="entry name" value="MFS"/>
    <property type="match status" value="1"/>
</dbReference>
<protein>
    <recommendedName>
        <fullName evidence="2">Major facilitator superfamily (MFS) profile domain-containing protein</fullName>
    </recommendedName>
</protein>
<feature type="transmembrane region" description="Helical" evidence="1">
    <location>
        <begin position="278"/>
        <end position="296"/>
    </location>
</feature>
<comment type="caution">
    <text evidence="3">The sequence shown here is derived from an EMBL/GenBank/DDBJ whole genome shotgun (WGS) entry which is preliminary data.</text>
</comment>
<dbReference type="Gene3D" id="1.20.1250.20">
    <property type="entry name" value="MFS general substrate transporter like domains"/>
    <property type="match status" value="2"/>
</dbReference>
<name>A0A0F9UF95_9ZZZZ</name>
<dbReference type="CDD" id="cd17355">
    <property type="entry name" value="MFS_YcxA_like"/>
    <property type="match status" value="1"/>
</dbReference>
<gene>
    <name evidence="3" type="ORF">LCGC14_0213500</name>
</gene>
<evidence type="ECO:0000313" key="3">
    <source>
        <dbReference type="EMBL" id="KKN91875.1"/>
    </source>
</evidence>
<dbReference type="InterPro" id="IPR011701">
    <property type="entry name" value="MFS"/>
</dbReference>
<feature type="transmembrane region" description="Helical" evidence="1">
    <location>
        <begin position="150"/>
        <end position="170"/>
    </location>
</feature>
<feature type="transmembrane region" description="Helical" evidence="1">
    <location>
        <begin position="182"/>
        <end position="203"/>
    </location>
</feature>
<feature type="transmembrane region" description="Helical" evidence="1">
    <location>
        <begin position="116"/>
        <end position="138"/>
    </location>
</feature>
<feature type="transmembrane region" description="Helical" evidence="1">
    <location>
        <begin position="66"/>
        <end position="85"/>
    </location>
</feature>
<dbReference type="GO" id="GO:0022857">
    <property type="term" value="F:transmembrane transporter activity"/>
    <property type="evidence" value="ECO:0007669"/>
    <property type="project" value="InterPro"/>
</dbReference>
<feature type="transmembrane region" description="Helical" evidence="1">
    <location>
        <begin position="328"/>
        <end position="352"/>
    </location>
</feature>
<dbReference type="AlphaFoldDB" id="A0A0F9UF95"/>
<feature type="transmembrane region" description="Helical" evidence="1">
    <location>
        <begin position="239"/>
        <end position="258"/>
    </location>
</feature>
<feature type="transmembrane region" description="Helical" evidence="1">
    <location>
        <begin position="25"/>
        <end position="46"/>
    </location>
</feature>
<dbReference type="EMBL" id="LAZR01000099">
    <property type="protein sequence ID" value="KKN91875.1"/>
    <property type="molecule type" value="Genomic_DNA"/>
</dbReference>
<reference evidence="3" key="1">
    <citation type="journal article" date="2015" name="Nature">
        <title>Complex archaea that bridge the gap between prokaryotes and eukaryotes.</title>
        <authorList>
            <person name="Spang A."/>
            <person name="Saw J.H."/>
            <person name="Jorgensen S.L."/>
            <person name="Zaremba-Niedzwiedzka K."/>
            <person name="Martijn J."/>
            <person name="Lind A.E."/>
            <person name="van Eijk R."/>
            <person name="Schleper C."/>
            <person name="Guy L."/>
            <person name="Ettema T.J."/>
        </authorList>
    </citation>
    <scope>NUCLEOTIDE SEQUENCE</scope>
</reference>
<organism evidence="3">
    <name type="scientific">marine sediment metagenome</name>
    <dbReference type="NCBI Taxonomy" id="412755"/>
    <lineage>
        <taxon>unclassified sequences</taxon>
        <taxon>metagenomes</taxon>
        <taxon>ecological metagenomes</taxon>
    </lineage>
</organism>
<dbReference type="PANTHER" id="PTHR11360">
    <property type="entry name" value="MONOCARBOXYLATE TRANSPORTER"/>
    <property type="match status" value="1"/>
</dbReference>
<feature type="transmembrane region" description="Helical" evidence="1">
    <location>
        <begin position="303"/>
        <end position="322"/>
    </location>
</feature>
<evidence type="ECO:0000256" key="1">
    <source>
        <dbReference type="SAM" id="Phobius"/>
    </source>
</evidence>
<sequence length="443" mass="47758">MSKIAVKAKISLAIDLAEFQQGWRVLVLALIGIGTSVSVAPLYAFGTMVVPMQEAFGWSRGEVQSSIAFLFASSVIAIQFTGWLNKRYGLRPVALVSLITLPIGYVVMTLNTGSIIQLYAGYAMLAFAGLGTLQVTWTHFVNLWFDKNRGLALAIILCGTGLSGLVMPPLLTWAMELWGWRAGFWVLAILPLALTFPMSLFWLTSSGPVGHSRTLDSDAAKAKALPGMVLPEVFRSRKFWLCNFALVFFVIAMIGMLTNAVPMMRDNGLSAAEAAATFSVYGISLVIGRVLVGYLIDRLWAPGVAFLVMFLPAIGCVIFFSVETHIPSLMLAAMLIGVGAGAEMDIAAFMMARYFGMRDYSRVFALHMGFISIGSTLAPILFAVMYDTSGSYASMLIFCTISFAVSACLLLTMGRYPNFSPVPPAVDVLDQAANSIDNASVAG</sequence>
<keyword evidence="1" id="KW-1133">Transmembrane helix</keyword>
<dbReference type="PANTHER" id="PTHR11360:SF290">
    <property type="entry name" value="MONOCARBOXYLATE MFS PERMEASE"/>
    <property type="match status" value="1"/>
</dbReference>